<proteinExistence type="predicted"/>
<reference evidence="1 2" key="1">
    <citation type="journal article" date="2012" name="Genome Biol.">
        <title>The genome of the polar eukaryotic microalga coccomyxa subellipsoidea reveals traits of cold adaptation.</title>
        <authorList>
            <person name="Blanc G."/>
            <person name="Agarkova I."/>
            <person name="Grimwood J."/>
            <person name="Kuo A."/>
            <person name="Brueggeman A."/>
            <person name="Dunigan D."/>
            <person name="Gurnon J."/>
            <person name="Ladunga I."/>
            <person name="Lindquist E."/>
            <person name="Lucas S."/>
            <person name="Pangilinan J."/>
            <person name="Proschold T."/>
            <person name="Salamov A."/>
            <person name="Schmutz J."/>
            <person name="Weeks D."/>
            <person name="Yamada T."/>
            <person name="Claverie J.M."/>
            <person name="Grigoriev I."/>
            <person name="Van Etten J."/>
            <person name="Lomsadze A."/>
            <person name="Borodovsky M."/>
        </authorList>
    </citation>
    <scope>NUCLEOTIDE SEQUENCE [LARGE SCALE GENOMIC DNA]</scope>
    <source>
        <strain evidence="1 2">C-169</strain>
    </source>
</reference>
<dbReference type="Proteomes" id="UP000007264">
    <property type="component" value="Unassembled WGS sequence"/>
</dbReference>
<sequence length="98" mass="11244">MKNFWYSKNCIVSAHVSMFQSRHLLWHLVPWISHSAQVAPILGPGTWRHVAREQAISKTWRPFLGFRDRPSPILLGHRKLSDFVCYGSTVAGLHCCCI</sequence>
<accession>I0YLI4</accession>
<evidence type="ECO:0000313" key="2">
    <source>
        <dbReference type="Proteomes" id="UP000007264"/>
    </source>
</evidence>
<evidence type="ECO:0000313" key="1">
    <source>
        <dbReference type="EMBL" id="EIE19253.1"/>
    </source>
</evidence>
<dbReference type="EMBL" id="AGSI01000019">
    <property type="protein sequence ID" value="EIE19253.1"/>
    <property type="molecule type" value="Genomic_DNA"/>
</dbReference>
<organism evidence="1 2">
    <name type="scientific">Coccomyxa subellipsoidea (strain C-169)</name>
    <name type="common">Green microalga</name>
    <dbReference type="NCBI Taxonomy" id="574566"/>
    <lineage>
        <taxon>Eukaryota</taxon>
        <taxon>Viridiplantae</taxon>
        <taxon>Chlorophyta</taxon>
        <taxon>core chlorophytes</taxon>
        <taxon>Trebouxiophyceae</taxon>
        <taxon>Trebouxiophyceae incertae sedis</taxon>
        <taxon>Coccomyxaceae</taxon>
        <taxon>Coccomyxa</taxon>
        <taxon>Coccomyxa subellipsoidea</taxon>
    </lineage>
</organism>
<dbReference type="KEGG" id="csl:COCSUDRAFT_34247"/>
<protein>
    <submittedName>
        <fullName evidence="1">Uncharacterized protein</fullName>
    </submittedName>
</protein>
<name>I0YLI4_COCSC</name>
<dbReference type="RefSeq" id="XP_005643797.1">
    <property type="nucleotide sequence ID" value="XM_005643740.1"/>
</dbReference>
<dbReference type="AlphaFoldDB" id="I0YLI4"/>
<gene>
    <name evidence="1" type="ORF">COCSUDRAFT_34247</name>
</gene>
<comment type="caution">
    <text evidence="1">The sequence shown here is derived from an EMBL/GenBank/DDBJ whole genome shotgun (WGS) entry which is preliminary data.</text>
</comment>
<dbReference type="GeneID" id="17037377"/>
<keyword evidence="2" id="KW-1185">Reference proteome</keyword>